<sequence>MDVQFRGLAKSFFWHCWAVWKTCLVDDDEKNRKVVGIGKRFSEHDFDWGLRASHSRRGVKRLLKMKLFISLRLLTKVTECGI</sequence>
<gene>
    <name evidence="1" type="ORF">AVEN_174236_1</name>
</gene>
<protein>
    <submittedName>
        <fullName evidence="1">Uncharacterized protein</fullName>
    </submittedName>
</protein>
<keyword evidence="2" id="KW-1185">Reference proteome</keyword>
<proteinExistence type="predicted"/>
<accession>A0A4Y2NT66</accession>
<evidence type="ECO:0000313" key="1">
    <source>
        <dbReference type="EMBL" id="GBN42775.1"/>
    </source>
</evidence>
<dbReference type="EMBL" id="BGPR01009860">
    <property type="protein sequence ID" value="GBN42775.1"/>
    <property type="molecule type" value="Genomic_DNA"/>
</dbReference>
<evidence type="ECO:0000313" key="2">
    <source>
        <dbReference type="Proteomes" id="UP000499080"/>
    </source>
</evidence>
<dbReference type="Proteomes" id="UP000499080">
    <property type="component" value="Unassembled WGS sequence"/>
</dbReference>
<reference evidence="1 2" key="1">
    <citation type="journal article" date="2019" name="Sci. Rep.">
        <title>Orb-weaving spider Araneus ventricosus genome elucidates the spidroin gene catalogue.</title>
        <authorList>
            <person name="Kono N."/>
            <person name="Nakamura H."/>
            <person name="Ohtoshi R."/>
            <person name="Moran D.A.P."/>
            <person name="Shinohara A."/>
            <person name="Yoshida Y."/>
            <person name="Fujiwara M."/>
            <person name="Mori M."/>
            <person name="Tomita M."/>
            <person name="Arakawa K."/>
        </authorList>
    </citation>
    <scope>NUCLEOTIDE SEQUENCE [LARGE SCALE GENOMIC DNA]</scope>
</reference>
<name>A0A4Y2NT66_ARAVE</name>
<dbReference type="AlphaFoldDB" id="A0A4Y2NT66"/>
<comment type="caution">
    <text evidence="1">The sequence shown here is derived from an EMBL/GenBank/DDBJ whole genome shotgun (WGS) entry which is preliminary data.</text>
</comment>
<organism evidence="1 2">
    <name type="scientific">Araneus ventricosus</name>
    <name type="common">Orbweaver spider</name>
    <name type="synonym">Epeira ventricosa</name>
    <dbReference type="NCBI Taxonomy" id="182803"/>
    <lineage>
        <taxon>Eukaryota</taxon>
        <taxon>Metazoa</taxon>
        <taxon>Ecdysozoa</taxon>
        <taxon>Arthropoda</taxon>
        <taxon>Chelicerata</taxon>
        <taxon>Arachnida</taxon>
        <taxon>Araneae</taxon>
        <taxon>Araneomorphae</taxon>
        <taxon>Entelegynae</taxon>
        <taxon>Araneoidea</taxon>
        <taxon>Araneidae</taxon>
        <taxon>Araneus</taxon>
    </lineage>
</organism>